<evidence type="ECO:0000259" key="8">
    <source>
        <dbReference type="PROSITE" id="PS50110"/>
    </source>
</evidence>
<dbReference type="InterPro" id="IPR011006">
    <property type="entry name" value="CheY-like_superfamily"/>
</dbReference>
<dbReference type="SMART" id="SM00448">
    <property type="entry name" value="REC"/>
    <property type="match status" value="1"/>
</dbReference>
<evidence type="ECO:0000256" key="2">
    <source>
        <dbReference type="ARBA" id="ARBA00022500"/>
    </source>
</evidence>
<dbReference type="PANTHER" id="PTHR42872:SF6">
    <property type="entry name" value="PROTEIN-GLUTAMATE METHYLESTERASE_PROTEIN-GLUTAMINE GLUTAMINASE"/>
    <property type="match status" value="1"/>
</dbReference>
<dbReference type="SUPFAM" id="SSF52738">
    <property type="entry name" value="Methylesterase CheB, C-terminal domain"/>
    <property type="match status" value="1"/>
</dbReference>
<dbReference type="EMBL" id="AP025591">
    <property type="protein sequence ID" value="BDG02757.1"/>
    <property type="molecule type" value="Genomic_DNA"/>
</dbReference>
<dbReference type="PROSITE" id="PS50122">
    <property type="entry name" value="CHEB"/>
    <property type="match status" value="1"/>
</dbReference>
<protein>
    <recommendedName>
        <fullName evidence="4">protein-glutamate methylesterase</fullName>
        <ecNumber evidence="4">3.1.1.61</ecNumber>
    </recommendedName>
</protein>
<dbReference type="SUPFAM" id="SSF52172">
    <property type="entry name" value="CheY-like"/>
    <property type="match status" value="1"/>
</dbReference>
<dbReference type="InterPro" id="IPR001789">
    <property type="entry name" value="Sig_transdc_resp-reg_receiver"/>
</dbReference>
<dbReference type="RefSeq" id="WP_248360445.1">
    <property type="nucleotide sequence ID" value="NZ_AP025591.1"/>
</dbReference>
<dbReference type="CDD" id="cd16432">
    <property type="entry name" value="CheB_Rec"/>
    <property type="match status" value="1"/>
</dbReference>
<feature type="active site" evidence="6">
    <location>
        <position position="284"/>
    </location>
</feature>
<evidence type="ECO:0000313" key="10">
    <source>
        <dbReference type="EMBL" id="BDG02757.1"/>
    </source>
</evidence>
<dbReference type="InterPro" id="IPR000673">
    <property type="entry name" value="Sig_transdc_resp-reg_Me-estase"/>
</dbReference>
<dbReference type="InterPro" id="IPR035909">
    <property type="entry name" value="CheB_C"/>
</dbReference>
<dbReference type="EC" id="3.1.1.61" evidence="4"/>
<dbReference type="Pfam" id="PF00072">
    <property type="entry name" value="Response_reg"/>
    <property type="match status" value="1"/>
</dbReference>
<sequence>MTGRPRTRVLVADDSPTLRQALRVLLEEDPRIQVVAEASDGAEAVAAARSVGPDVVTMDVVMPGLDGLRATEEIMAVAPTRIIVISQLATREQSLAFRALAAGAVELLPKPQAAGPDDLRRWGLAVREAVSLMSEVPVVTRRAAPGATPARAARPRTLDAVGLAASTGGPQAVVAILSSLPARLPLTILVAQHIASGFVDGMRRWFSESTPLEVRVARDGERPRPGCVYLAPPGCNLLWARSGLLATPPCTDSICPSGDALLGSLAEALGPRAGGVVLSGMGEDGARGLLAIRRAGGLALAQSAATSVVDGMPRAADALGAAEARPAPAEVAVLLVAACPAAAG</sequence>
<comment type="catalytic activity">
    <reaction evidence="5">
        <text>[protein]-L-glutamate 5-O-methyl ester + H2O = L-glutamyl-[protein] + methanol + H(+)</text>
        <dbReference type="Rhea" id="RHEA:23236"/>
        <dbReference type="Rhea" id="RHEA-COMP:10208"/>
        <dbReference type="Rhea" id="RHEA-COMP:10311"/>
        <dbReference type="ChEBI" id="CHEBI:15377"/>
        <dbReference type="ChEBI" id="CHEBI:15378"/>
        <dbReference type="ChEBI" id="CHEBI:17790"/>
        <dbReference type="ChEBI" id="CHEBI:29973"/>
        <dbReference type="ChEBI" id="CHEBI:82795"/>
        <dbReference type="EC" id="3.1.1.61"/>
    </reaction>
</comment>
<evidence type="ECO:0000256" key="1">
    <source>
        <dbReference type="ARBA" id="ARBA00022490"/>
    </source>
</evidence>
<feature type="domain" description="CheB-type methylesterase" evidence="9">
    <location>
        <begin position="155"/>
        <end position="342"/>
    </location>
</feature>
<evidence type="ECO:0000256" key="3">
    <source>
        <dbReference type="ARBA" id="ARBA00022801"/>
    </source>
</evidence>
<dbReference type="Proteomes" id="UP001162891">
    <property type="component" value="Chromosome"/>
</dbReference>
<feature type="domain" description="Response regulatory" evidence="8">
    <location>
        <begin position="8"/>
        <end position="125"/>
    </location>
</feature>
<dbReference type="PIRSF" id="PIRSF000876">
    <property type="entry name" value="RR_chemtxs_CheB"/>
    <property type="match status" value="1"/>
</dbReference>
<dbReference type="PROSITE" id="PS50110">
    <property type="entry name" value="RESPONSE_REGULATORY"/>
    <property type="match status" value="1"/>
</dbReference>
<keyword evidence="11" id="KW-1185">Reference proteome</keyword>
<feature type="active site" evidence="6">
    <location>
        <position position="193"/>
    </location>
</feature>
<keyword evidence="2 6" id="KW-0145">Chemotaxis</keyword>
<evidence type="ECO:0000256" key="7">
    <source>
        <dbReference type="PROSITE-ProRule" id="PRU00169"/>
    </source>
</evidence>
<reference evidence="11" key="1">
    <citation type="journal article" date="2022" name="Int. J. Syst. Evol. Microbiol.">
        <title>Anaeromyxobacter oryzae sp. nov., Anaeromyxobacter diazotrophicus sp. nov. and Anaeromyxobacter paludicola sp. nov., isolated from paddy soils.</title>
        <authorList>
            <person name="Itoh H."/>
            <person name="Xu Z."/>
            <person name="Mise K."/>
            <person name="Masuda Y."/>
            <person name="Ushijima N."/>
            <person name="Hayakawa C."/>
            <person name="Shiratori Y."/>
            <person name="Senoo K."/>
        </authorList>
    </citation>
    <scope>NUCLEOTIDE SEQUENCE [LARGE SCALE GENOMIC DNA]</scope>
    <source>
        <strain evidence="11">Red232</strain>
    </source>
</reference>
<dbReference type="InterPro" id="IPR008248">
    <property type="entry name" value="CheB-like"/>
</dbReference>
<evidence type="ECO:0000259" key="9">
    <source>
        <dbReference type="PROSITE" id="PS50122"/>
    </source>
</evidence>
<feature type="active site" evidence="6">
    <location>
        <position position="166"/>
    </location>
</feature>
<proteinExistence type="predicted"/>
<dbReference type="CDD" id="cd17541">
    <property type="entry name" value="REC_CheB-like"/>
    <property type="match status" value="1"/>
</dbReference>
<dbReference type="Gene3D" id="3.40.50.2300">
    <property type="match status" value="1"/>
</dbReference>
<gene>
    <name evidence="10" type="primary">cheB_1</name>
    <name evidence="10" type="ORF">AMOR_17530</name>
</gene>
<dbReference type="Gene3D" id="3.40.50.180">
    <property type="entry name" value="Methylesterase CheB, C-terminal domain"/>
    <property type="match status" value="1"/>
</dbReference>
<keyword evidence="3 6" id="KW-0378">Hydrolase</keyword>
<feature type="modified residue" description="4-aspartylphosphate" evidence="7">
    <location>
        <position position="59"/>
    </location>
</feature>
<accession>A0ABN6MNY1</accession>
<evidence type="ECO:0000256" key="4">
    <source>
        <dbReference type="ARBA" id="ARBA00039140"/>
    </source>
</evidence>
<name>A0ABN6MNY1_9BACT</name>
<evidence type="ECO:0000256" key="6">
    <source>
        <dbReference type="PROSITE-ProRule" id="PRU00050"/>
    </source>
</evidence>
<keyword evidence="7" id="KW-0597">Phosphoprotein</keyword>
<dbReference type="PANTHER" id="PTHR42872">
    <property type="entry name" value="PROTEIN-GLUTAMATE METHYLESTERASE/PROTEIN-GLUTAMINE GLUTAMINASE"/>
    <property type="match status" value="1"/>
</dbReference>
<organism evidence="10 11">
    <name type="scientific">Anaeromyxobacter oryzae</name>
    <dbReference type="NCBI Taxonomy" id="2918170"/>
    <lineage>
        <taxon>Bacteria</taxon>
        <taxon>Pseudomonadati</taxon>
        <taxon>Myxococcota</taxon>
        <taxon>Myxococcia</taxon>
        <taxon>Myxococcales</taxon>
        <taxon>Cystobacterineae</taxon>
        <taxon>Anaeromyxobacteraceae</taxon>
        <taxon>Anaeromyxobacter</taxon>
    </lineage>
</organism>
<keyword evidence="1" id="KW-0963">Cytoplasm</keyword>
<evidence type="ECO:0000313" key="11">
    <source>
        <dbReference type="Proteomes" id="UP001162891"/>
    </source>
</evidence>
<evidence type="ECO:0000256" key="5">
    <source>
        <dbReference type="ARBA" id="ARBA00048267"/>
    </source>
</evidence>
<dbReference type="Pfam" id="PF01339">
    <property type="entry name" value="CheB_methylest"/>
    <property type="match status" value="1"/>
</dbReference>